<evidence type="ECO:0000259" key="2">
    <source>
        <dbReference type="SMART" id="SM00563"/>
    </source>
</evidence>
<dbReference type="GO" id="GO:0016746">
    <property type="term" value="F:acyltransferase activity"/>
    <property type="evidence" value="ECO:0007669"/>
    <property type="project" value="UniProtKB-KW"/>
</dbReference>
<reference evidence="3 4" key="1">
    <citation type="submission" date="2016-10" db="EMBL/GenBank/DDBJ databases">
        <authorList>
            <person name="de Groot N.N."/>
        </authorList>
    </citation>
    <scope>NUCLEOTIDE SEQUENCE [LARGE SCALE GENOMIC DNA]</scope>
    <source>
        <strain evidence="3 4">DSM 16957</strain>
    </source>
</reference>
<gene>
    <name evidence="3" type="ORF">SAMN04488509_101486</name>
</gene>
<dbReference type="SUPFAM" id="SSF69593">
    <property type="entry name" value="Glycerol-3-phosphate (1)-acyltransferase"/>
    <property type="match status" value="1"/>
</dbReference>
<feature type="transmembrane region" description="Helical" evidence="1">
    <location>
        <begin position="50"/>
        <end position="69"/>
    </location>
</feature>
<feature type="transmembrane region" description="Helical" evidence="1">
    <location>
        <begin position="12"/>
        <end position="38"/>
    </location>
</feature>
<keyword evidence="1" id="KW-0812">Transmembrane</keyword>
<accession>A0A1G6SGK4</accession>
<dbReference type="AlphaFoldDB" id="A0A1G6SGK4"/>
<name>A0A1G6SGK4_9GAMM</name>
<dbReference type="RefSeq" id="WP_091238369.1">
    <property type="nucleotide sequence ID" value="NZ_FNAG01000001.1"/>
</dbReference>
<dbReference type="SMART" id="SM00563">
    <property type="entry name" value="PlsC"/>
    <property type="match status" value="1"/>
</dbReference>
<sequence length="300" mass="34163">MKPVLASLRAAFTFSLVALNTAIHVPVLLLFALFKLVLRFRAAQVGLTRLLIAIATSWVAVNSALMRLLTPTRYVFEGLDALQVEGWYLVIANHQSWVDIPVLQMALNRRIPMLKFFLKQQLMWVPVMGLAWWALDFPFMRRHTREQIARDPSLRGKDIESTRRACAKFRYTPVSVMNFVEGSRFTPGKHARQNSPYTYLLAPKAGGVAFVLQAMGDSLQALVDVSIAYPAGRPSLYDLLAGRIPEIRLRVRTRPLPRDLLGRDYQEDAEFRERFQSWLNGLWAEKDAELGRMLANPPAR</sequence>
<dbReference type="STRING" id="265719.SAMN04488509_101486"/>
<evidence type="ECO:0000313" key="3">
    <source>
        <dbReference type="EMBL" id="SDD15774.1"/>
    </source>
</evidence>
<proteinExistence type="predicted"/>
<dbReference type="CDD" id="cd07990">
    <property type="entry name" value="LPLAT_LCLAT1-like"/>
    <property type="match status" value="1"/>
</dbReference>
<keyword evidence="1" id="KW-1133">Transmembrane helix</keyword>
<keyword evidence="4" id="KW-1185">Reference proteome</keyword>
<dbReference type="Pfam" id="PF01553">
    <property type="entry name" value="Acyltransferase"/>
    <property type="match status" value="1"/>
</dbReference>
<feature type="domain" description="Phospholipid/glycerol acyltransferase" evidence="2">
    <location>
        <begin position="88"/>
        <end position="230"/>
    </location>
</feature>
<dbReference type="PANTHER" id="PTHR10983:SF16">
    <property type="entry name" value="LYSOCARDIOLIPIN ACYLTRANSFERASE 1"/>
    <property type="match status" value="1"/>
</dbReference>
<keyword evidence="3" id="KW-0808">Transferase</keyword>
<dbReference type="NCBIfam" id="NF010621">
    <property type="entry name" value="PRK14014.1"/>
    <property type="match status" value="1"/>
</dbReference>
<dbReference type="OrthoDB" id="319710at2"/>
<evidence type="ECO:0000256" key="1">
    <source>
        <dbReference type="SAM" id="Phobius"/>
    </source>
</evidence>
<dbReference type="Proteomes" id="UP000199603">
    <property type="component" value="Unassembled WGS sequence"/>
</dbReference>
<dbReference type="InterPro" id="IPR002123">
    <property type="entry name" value="Plipid/glycerol_acylTrfase"/>
</dbReference>
<evidence type="ECO:0000313" key="4">
    <source>
        <dbReference type="Proteomes" id="UP000199603"/>
    </source>
</evidence>
<protein>
    <submittedName>
        <fullName evidence="3">1-acyl-sn-glycerol-3-phosphate acyltransferase</fullName>
    </submittedName>
</protein>
<keyword evidence="1" id="KW-0472">Membrane</keyword>
<organism evidence="3 4">
    <name type="scientific">Aquimonas voraii</name>
    <dbReference type="NCBI Taxonomy" id="265719"/>
    <lineage>
        <taxon>Bacteria</taxon>
        <taxon>Pseudomonadati</taxon>
        <taxon>Pseudomonadota</taxon>
        <taxon>Gammaproteobacteria</taxon>
        <taxon>Lysobacterales</taxon>
        <taxon>Lysobacteraceae</taxon>
        <taxon>Aquimonas</taxon>
    </lineage>
</organism>
<dbReference type="EMBL" id="FNAG01000001">
    <property type="protein sequence ID" value="SDD15774.1"/>
    <property type="molecule type" value="Genomic_DNA"/>
</dbReference>
<dbReference type="PANTHER" id="PTHR10983">
    <property type="entry name" value="1-ACYLGLYCEROL-3-PHOSPHATE ACYLTRANSFERASE-RELATED"/>
    <property type="match status" value="1"/>
</dbReference>
<keyword evidence="3" id="KW-0012">Acyltransferase</keyword>